<dbReference type="Proteomes" id="UP001612741">
    <property type="component" value="Unassembled WGS sequence"/>
</dbReference>
<dbReference type="HAMAP" id="MF_00265">
    <property type="entry name" value="VapC_Nob1"/>
    <property type="match status" value="1"/>
</dbReference>
<dbReference type="NCBIfam" id="TIGR00028">
    <property type="entry name" value="Mtu_PIN_fam"/>
    <property type="match status" value="1"/>
</dbReference>
<evidence type="ECO:0000256" key="4">
    <source>
        <dbReference type="ARBA" id="ARBA00022801"/>
    </source>
</evidence>
<reference evidence="8 9" key="1">
    <citation type="submission" date="2024-10" db="EMBL/GenBank/DDBJ databases">
        <title>The Natural Products Discovery Center: Release of the First 8490 Sequenced Strains for Exploring Actinobacteria Biosynthetic Diversity.</title>
        <authorList>
            <person name="Kalkreuter E."/>
            <person name="Kautsar S.A."/>
            <person name="Yang D."/>
            <person name="Bader C.D."/>
            <person name="Teijaro C.N."/>
            <person name="Fluegel L."/>
            <person name="Davis C.M."/>
            <person name="Simpson J.R."/>
            <person name="Lauterbach L."/>
            <person name="Steele A.D."/>
            <person name="Gui C."/>
            <person name="Meng S."/>
            <person name="Li G."/>
            <person name="Viehrig K."/>
            <person name="Ye F."/>
            <person name="Su P."/>
            <person name="Kiefer A.F."/>
            <person name="Nichols A."/>
            <person name="Cepeda A.J."/>
            <person name="Yan W."/>
            <person name="Fan B."/>
            <person name="Jiang Y."/>
            <person name="Adhikari A."/>
            <person name="Zheng C.-J."/>
            <person name="Schuster L."/>
            <person name="Cowan T.M."/>
            <person name="Smanski M.J."/>
            <person name="Chevrette M.G."/>
            <person name="De Carvalho L.P.S."/>
            <person name="Shen B."/>
        </authorList>
    </citation>
    <scope>NUCLEOTIDE SEQUENCE [LARGE SCALE GENOMIC DNA]</scope>
    <source>
        <strain evidence="8 9">NPDC050545</strain>
    </source>
</reference>
<dbReference type="InterPro" id="IPR006226">
    <property type="entry name" value="Mtu_PIN"/>
</dbReference>
<proteinExistence type="inferred from homology"/>
<feature type="binding site" evidence="6">
    <location>
        <position position="3"/>
    </location>
    <ligand>
        <name>Mg(2+)</name>
        <dbReference type="ChEBI" id="CHEBI:18420"/>
    </ligand>
</feature>
<keyword evidence="9" id="KW-1185">Reference proteome</keyword>
<dbReference type="InterPro" id="IPR022907">
    <property type="entry name" value="VapC_family"/>
</dbReference>
<dbReference type="RefSeq" id="WP_397082707.1">
    <property type="nucleotide sequence ID" value="NZ_JBITGY010000004.1"/>
</dbReference>
<keyword evidence="6" id="KW-0800">Toxin</keyword>
<keyword evidence="1 6" id="KW-1277">Toxin-antitoxin system</keyword>
<keyword evidence="2 6" id="KW-0540">Nuclease</keyword>
<evidence type="ECO:0000313" key="8">
    <source>
        <dbReference type="EMBL" id="MFI6499361.1"/>
    </source>
</evidence>
<dbReference type="Gene3D" id="3.40.50.1010">
    <property type="entry name" value="5'-nuclease"/>
    <property type="match status" value="1"/>
</dbReference>
<feature type="domain" description="PIN" evidence="7">
    <location>
        <begin position="1"/>
        <end position="130"/>
    </location>
</feature>
<keyword evidence="3 6" id="KW-0479">Metal-binding</keyword>
<protein>
    <recommendedName>
        <fullName evidence="6">Ribonuclease VapC</fullName>
        <shortName evidence="6">RNase VapC</shortName>
        <ecNumber evidence="6">3.1.-.-</ecNumber>
    </recommendedName>
    <alternativeName>
        <fullName evidence="6">Toxin VapC</fullName>
    </alternativeName>
</protein>
<evidence type="ECO:0000256" key="1">
    <source>
        <dbReference type="ARBA" id="ARBA00022649"/>
    </source>
</evidence>
<comment type="similarity">
    <text evidence="6">Belongs to the PINc/VapC protein family.</text>
</comment>
<dbReference type="Pfam" id="PF01850">
    <property type="entry name" value="PIN"/>
    <property type="match status" value="1"/>
</dbReference>
<dbReference type="InterPro" id="IPR002716">
    <property type="entry name" value="PIN_dom"/>
</dbReference>
<gene>
    <name evidence="6" type="primary">vapC</name>
    <name evidence="8" type="ORF">ACIBG2_18380</name>
</gene>
<comment type="cofactor">
    <cofactor evidence="6">
        <name>Mg(2+)</name>
        <dbReference type="ChEBI" id="CHEBI:18420"/>
    </cofactor>
</comment>
<evidence type="ECO:0000256" key="5">
    <source>
        <dbReference type="ARBA" id="ARBA00022842"/>
    </source>
</evidence>
<evidence type="ECO:0000256" key="6">
    <source>
        <dbReference type="HAMAP-Rule" id="MF_00265"/>
    </source>
</evidence>
<dbReference type="InterPro" id="IPR029060">
    <property type="entry name" value="PIN-like_dom_sf"/>
</dbReference>
<name>A0ABW7YUG5_9ACTN</name>
<comment type="function">
    <text evidence="6">Toxic component of a toxin-antitoxin (TA) system. An RNase.</text>
</comment>
<sequence>MLDVNVLLYAHREDAVHHPESIALVHSLVNGDTAYAVCDFVISGFLRNATDRRLPRPTPIPIALAFASQVRNQAHAVKVEGGERHWTIFSDLCQKTPARGKLVADAYLAALAIEHGCEFVTYDKDFAKFKGLHWTSLLN</sequence>
<evidence type="ECO:0000313" key="9">
    <source>
        <dbReference type="Proteomes" id="UP001612741"/>
    </source>
</evidence>
<keyword evidence="4 6" id="KW-0378">Hydrolase</keyword>
<accession>A0ABW7YUG5</accession>
<dbReference type="CDD" id="cd18678">
    <property type="entry name" value="PIN_MtVapC25_VapC33-like"/>
    <property type="match status" value="1"/>
</dbReference>
<dbReference type="SUPFAM" id="SSF88723">
    <property type="entry name" value="PIN domain-like"/>
    <property type="match status" value="1"/>
</dbReference>
<dbReference type="EMBL" id="JBITGY010000004">
    <property type="protein sequence ID" value="MFI6499361.1"/>
    <property type="molecule type" value="Genomic_DNA"/>
</dbReference>
<evidence type="ECO:0000256" key="2">
    <source>
        <dbReference type="ARBA" id="ARBA00022722"/>
    </source>
</evidence>
<evidence type="ECO:0000256" key="3">
    <source>
        <dbReference type="ARBA" id="ARBA00022723"/>
    </source>
</evidence>
<comment type="caution">
    <text evidence="8">The sequence shown here is derived from an EMBL/GenBank/DDBJ whole genome shotgun (WGS) entry which is preliminary data.</text>
</comment>
<dbReference type="EC" id="3.1.-.-" evidence="6"/>
<keyword evidence="5 6" id="KW-0460">Magnesium</keyword>
<evidence type="ECO:0000259" key="7">
    <source>
        <dbReference type="Pfam" id="PF01850"/>
    </source>
</evidence>
<organism evidence="8 9">
    <name type="scientific">Nonomuraea typhae</name>
    <dbReference type="NCBI Taxonomy" id="2603600"/>
    <lineage>
        <taxon>Bacteria</taxon>
        <taxon>Bacillati</taxon>
        <taxon>Actinomycetota</taxon>
        <taxon>Actinomycetes</taxon>
        <taxon>Streptosporangiales</taxon>
        <taxon>Streptosporangiaceae</taxon>
        <taxon>Nonomuraea</taxon>
    </lineage>
</organism>
<feature type="binding site" evidence="6">
    <location>
        <position position="105"/>
    </location>
    <ligand>
        <name>Mg(2+)</name>
        <dbReference type="ChEBI" id="CHEBI:18420"/>
    </ligand>
</feature>